<sequence>MRENIANPTPMESLSFNGFQKPLHQVSKEGNPMASISISSNVYYGYQPIRIQNNAEISETMDTEESNKFCIRMDTLPHPVNRKRTREPTEASQELWKKRRQNEPVNVPNTAKCLPIHLSQLDEDLLRETHGCSHYHWESSRNM</sequence>
<keyword evidence="3" id="KW-1185">Reference proteome</keyword>
<protein>
    <submittedName>
        <fullName evidence="2">Uncharacterized protein</fullName>
    </submittedName>
</protein>
<dbReference type="EMBL" id="OU892287">
    <property type="protein sequence ID" value="CAG9762563.1"/>
    <property type="molecule type" value="Genomic_DNA"/>
</dbReference>
<feature type="region of interest" description="Disordered" evidence="1">
    <location>
        <begin position="75"/>
        <end position="103"/>
    </location>
</feature>
<dbReference type="Proteomes" id="UP001152799">
    <property type="component" value="Chromosome 11"/>
</dbReference>
<accession>A0A9N9MEA9</accession>
<name>A0A9N9MEA9_9CUCU</name>
<evidence type="ECO:0000313" key="3">
    <source>
        <dbReference type="Proteomes" id="UP001152799"/>
    </source>
</evidence>
<gene>
    <name evidence="2" type="ORF">CEUTPL_LOCUS3241</name>
</gene>
<evidence type="ECO:0000256" key="1">
    <source>
        <dbReference type="SAM" id="MobiDB-lite"/>
    </source>
</evidence>
<dbReference type="AlphaFoldDB" id="A0A9N9MEA9"/>
<organism evidence="2 3">
    <name type="scientific">Ceutorhynchus assimilis</name>
    <name type="common">cabbage seed weevil</name>
    <dbReference type="NCBI Taxonomy" id="467358"/>
    <lineage>
        <taxon>Eukaryota</taxon>
        <taxon>Metazoa</taxon>
        <taxon>Ecdysozoa</taxon>
        <taxon>Arthropoda</taxon>
        <taxon>Hexapoda</taxon>
        <taxon>Insecta</taxon>
        <taxon>Pterygota</taxon>
        <taxon>Neoptera</taxon>
        <taxon>Endopterygota</taxon>
        <taxon>Coleoptera</taxon>
        <taxon>Polyphaga</taxon>
        <taxon>Cucujiformia</taxon>
        <taxon>Curculionidae</taxon>
        <taxon>Ceutorhynchinae</taxon>
        <taxon>Ceutorhynchus</taxon>
    </lineage>
</organism>
<reference evidence="2" key="1">
    <citation type="submission" date="2022-01" db="EMBL/GenBank/DDBJ databases">
        <authorList>
            <person name="King R."/>
        </authorList>
    </citation>
    <scope>NUCLEOTIDE SEQUENCE</scope>
</reference>
<dbReference type="OrthoDB" id="6727025at2759"/>
<evidence type="ECO:0000313" key="2">
    <source>
        <dbReference type="EMBL" id="CAG9762563.1"/>
    </source>
</evidence>
<proteinExistence type="predicted"/>